<reference evidence="2" key="2">
    <citation type="submission" date="2015-03" db="EMBL/GenBank/DDBJ databases">
        <authorList>
            <person name="Chow C.-E.T."/>
            <person name="Winget D.M."/>
            <person name="White R.A.III."/>
            <person name="Hallam S.J."/>
            <person name="Suttle C.A."/>
        </authorList>
    </citation>
    <scope>NUCLEOTIDE SEQUENCE</scope>
    <source>
        <strain evidence="2">Anoxic3_1</strain>
    </source>
</reference>
<organism evidence="2">
    <name type="scientific">uncultured marine virus</name>
    <dbReference type="NCBI Taxonomy" id="186617"/>
    <lineage>
        <taxon>Viruses</taxon>
        <taxon>environmental samples</taxon>
    </lineage>
</organism>
<evidence type="ECO:0000313" key="2">
    <source>
        <dbReference type="EMBL" id="AKH45782.1"/>
    </source>
</evidence>
<dbReference type="EMBL" id="KR029577">
    <property type="protein sequence ID" value="AKH45782.1"/>
    <property type="molecule type" value="Genomic_DNA"/>
</dbReference>
<name>A0A0F7L2W1_9VIRU</name>
<proteinExistence type="predicted"/>
<sequence length="100" mass="11055">MTATARTWTSWISCPKRLTSLRRSSLWSRAKRPSLRLTTPCGPLGSAATTRNTPRLRSHSAKPNCFGDLDLELLSLSQKARALPMPHNRRLTALVALGES</sequence>
<protein>
    <submittedName>
        <fullName evidence="2">Uncharacterized protein</fullName>
    </submittedName>
</protein>
<reference evidence="2" key="1">
    <citation type="journal article" date="2015" name="Front. Microbiol.">
        <title>Combining genomic sequencing methods to explore viral diversity and reveal potential virus-host interactions.</title>
        <authorList>
            <person name="Chow C.E."/>
            <person name="Winget D.M."/>
            <person name="White R.A.III."/>
            <person name="Hallam S.J."/>
            <person name="Suttle C.A."/>
        </authorList>
    </citation>
    <scope>NUCLEOTIDE SEQUENCE</scope>
    <source>
        <strain evidence="2">Anoxic3_1</strain>
    </source>
</reference>
<feature type="region of interest" description="Disordered" evidence="1">
    <location>
        <begin position="38"/>
        <end position="59"/>
    </location>
</feature>
<evidence type="ECO:0000256" key="1">
    <source>
        <dbReference type="SAM" id="MobiDB-lite"/>
    </source>
</evidence>
<accession>A0A0F7L2W1</accession>